<comment type="caution">
    <text evidence="3">The sequence shown here is derived from an EMBL/GenBank/DDBJ whole genome shotgun (WGS) entry which is preliminary data.</text>
</comment>
<evidence type="ECO:0000256" key="1">
    <source>
        <dbReference type="SAM" id="SignalP"/>
    </source>
</evidence>
<dbReference type="Proteomes" id="UP000885753">
    <property type="component" value="Unassembled WGS sequence"/>
</dbReference>
<feature type="chain" id="PRO_5028204097" evidence="1">
    <location>
        <begin position="20"/>
        <end position="251"/>
    </location>
</feature>
<gene>
    <name evidence="3" type="ORF">ENO10_06185</name>
</gene>
<keyword evidence="1" id="KW-0732">Signal</keyword>
<evidence type="ECO:0000259" key="2">
    <source>
        <dbReference type="Pfam" id="PF13568"/>
    </source>
</evidence>
<protein>
    <submittedName>
        <fullName evidence="3">PorT family protein</fullName>
    </submittedName>
</protein>
<feature type="domain" description="Outer membrane protein beta-barrel" evidence="2">
    <location>
        <begin position="18"/>
        <end position="189"/>
    </location>
</feature>
<dbReference type="EMBL" id="DSEE01000450">
    <property type="protein sequence ID" value="HER40792.1"/>
    <property type="molecule type" value="Genomic_DNA"/>
</dbReference>
<sequence>MKLYLTAMLILTGITLGNAQDFTYGLKAGTNFTSGGQIRGISHKDEDTKEYVYFTGTSQAQSQTGYHGGGFLEMDFGDFFLRPEIIYTTLKTEFSFPAKNSVLTVKKLDLPLLLGYNFNKFAGLYAGPVYSPLFNSSLEDKQASNSGKDEVWNDKLNSPDLPVNLQLGLKSQLLGIGIDLRYEYNLSSSQPEEINMINSIGETIEGHVNKATLEDSNFNQLILSLSYDLSNLKNPNITGRKYSYSRRRRAR</sequence>
<dbReference type="Pfam" id="PF13568">
    <property type="entry name" value="OMP_b-brl_2"/>
    <property type="match status" value="1"/>
</dbReference>
<feature type="signal peptide" evidence="1">
    <location>
        <begin position="1"/>
        <end position="19"/>
    </location>
</feature>
<organism evidence="3">
    <name type="scientific">Salinimicrobium catena</name>
    <dbReference type="NCBI Taxonomy" id="390640"/>
    <lineage>
        <taxon>Bacteria</taxon>
        <taxon>Pseudomonadati</taxon>
        <taxon>Bacteroidota</taxon>
        <taxon>Flavobacteriia</taxon>
        <taxon>Flavobacteriales</taxon>
        <taxon>Flavobacteriaceae</taxon>
        <taxon>Salinimicrobium</taxon>
    </lineage>
</organism>
<dbReference type="AlphaFoldDB" id="A0A7C2RDI0"/>
<proteinExistence type="predicted"/>
<name>A0A7C2RDI0_9FLAO</name>
<dbReference type="InterPro" id="IPR025665">
    <property type="entry name" value="Beta-barrel_OMP_2"/>
</dbReference>
<accession>A0A7C2RDI0</accession>
<evidence type="ECO:0000313" key="3">
    <source>
        <dbReference type="EMBL" id="HER40792.1"/>
    </source>
</evidence>
<reference evidence="3" key="1">
    <citation type="journal article" date="2020" name="mSystems">
        <title>Genome- and Community-Level Interaction Insights into Carbon Utilization and Element Cycling Functions of Hydrothermarchaeota in Hydrothermal Sediment.</title>
        <authorList>
            <person name="Zhou Z."/>
            <person name="Liu Y."/>
            <person name="Xu W."/>
            <person name="Pan J."/>
            <person name="Luo Z.H."/>
            <person name="Li M."/>
        </authorList>
    </citation>
    <scope>NUCLEOTIDE SEQUENCE [LARGE SCALE GENOMIC DNA]</scope>
    <source>
        <strain evidence="3">SpSt-1235</strain>
    </source>
</reference>